<dbReference type="Proteomes" id="UP000053555">
    <property type="component" value="Unassembled WGS sequence"/>
</dbReference>
<dbReference type="AlphaFoldDB" id="A0A0B2SM80"/>
<feature type="compositionally biased region" description="Gly residues" evidence="1">
    <location>
        <begin position="245"/>
        <end position="260"/>
    </location>
</feature>
<feature type="compositionally biased region" description="Polar residues" evidence="1">
    <location>
        <begin position="205"/>
        <end position="239"/>
    </location>
</feature>
<feature type="non-terminal residue" evidence="2">
    <location>
        <position position="1"/>
    </location>
</feature>
<dbReference type="EMBL" id="KN641517">
    <property type="protein sequence ID" value="KHN46090.1"/>
    <property type="molecule type" value="Genomic_DNA"/>
</dbReference>
<dbReference type="PANTHER" id="PTHR47481:SF30">
    <property type="entry name" value="CCHC-TYPE DOMAIN-CONTAINING PROTEIN"/>
    <property type="match status" value="1"/>
</dbReference>
<feature type="region of interest" description="Disordered" evidence="1">
    <location>
        <begin position="205"/>
        <end position="260"/>
    </location>
</feature>
<gene>
    <name evidence="2" type="ORF">glysoja_030091</name>
</gene>
<name>A0A0B2SM80_GLYSO</name>
<reference evidence="2" key="1">
    <citation type="submission" date="2014-07" db="EMBL/GenBank/DDBJ databases">
        <title>Identification of a novel salt tolerance gene in wild soybean by whole-genome sequencing.</title>
        <authorList>
            <person name="Lam H.-M."/>
            <person name="Qi X."/>
            <person name="Li M.-W."/>
            <person name="Liu X."/>
            <person name="Xie M."/>
            <person name="Ni M."/>
            <person name="Xu X."/>
        </authorList>
    </citation>
    <scope>NUCLEOTIDE SEQUENCE [LARGE SCALE GENOMIC DNA]</scope>
    <source>
        <tissue evidence="2">Root</tissue>
    </source>
</reference>
<dbReference type="PANTHER" id="PTHR47481">
    <property type="match status" value="1"/>
</dbReference>
<organism evidence="2">
    <name type="scientific">Glycine soja</name>
    <name type="common">Wild soybean</name>
    <dbReference type="NCBI Taxonomy" id="3848"/>
    <lineage>
        <taxon>Eukaryota</taxon>
        <taxon>Viridiplantae</taxon>
        <taxon>Streptophyta</taxon>
        <taxon>Embryophyta</taxon>
        <taxon>Tracheophyta</taxon>
        <taxon>Spermatophyta</taxon>
        <taxon>Magnoliopsida</taxon>
        <taxon>eudicotyledons</taxon>
        <taxon>Gunneridae</taxon>
        <taxon>Pentapetalae</taxon>
        <taxon>rosids</taxon>
        <taxon>fabids</taxon>
        <taxon>Fabales</taxon>
        <taxon>Fabaceae</taxon>
        <taxon>Papilionoideae</taxon>
        <taxon>50 kb inversion clade</taxon>
        <taxon>NPAAA clade</taxon>
        <taxon>indigoferoid/millettioid clade</taxon>
        <taxon>Phaseoleae</taxon>
        <taxon>Glycine</taxon>
        <taxon>Glycine subgen. Soja</taxon>
    </lineage>
</organism>
<protein>
    <recommendedName>
        <fullName evidence="3">Retrovirus-related Pol polyprotein from transposon TNT 1-94</fullName>
    </recommendedName>
</protein>
<evidence type="ECO:0000256" key="1">
    <source>
        <dbReference type="SAM" id="MobiDB-lite"/>
    </source>
</evidence>
<proteinExistence type="predicted"/>
<feature type="non-terminal residue" evidence="2">
    <location>
        <position position="286"/>
    </location>
</feature>
<sequence>ISVKLDDKNFKQWKQQIDGVVRGHRLQRFVTVPVIPPPSSSGSDSSLHDANSRYSNWEQQDALICTWLLSTISDSILPKLVDCKHAWQVWTEVHRYFGTLLSTKARQLRSELRRLTKGTLTIAELMIRVREISESLVSIGDPVPLRNLIEIVLDALPEEYDSIVAAINSKEEVGSLDELESSMLAHESRLEKHRKAVLTEPVTVNLTQASKPSSPATSDQSSAGTDAFPQGTSHVTANVENHGYGSRGGRSNRGGGRFGRGGGRFGKTQCQICHKSGHDASICYYR</sequence>
<evidence type="ECO:0000313" key="2">
    <source>
        <dbReference type="EMBL" id="KHN46090.1"/>
    </source>
</evidence>
<dbReference type="Pfam" id="PF14223">
    <property type="entry name" value="Retrotran_gag_2"/>
    <property type="match status" value="1"/>
</dbReference>
<accession>A0A0B2SM80</accession>
<evidence type="ECO:0008006" key="3">
    <source>
        <dbReference type="Google" id="ProtNLM"/>
    </source>
</evidence>